<sequence length="351" mass="39890">MNDILKLIVLLIFLFTLPFSSLAQTTDTTNTRGPYKYKLPILGKKAYEKGYNFPLPHGVLLGTLYNKQGIILKDFEMAIADPDTPDKELSYFDLEGILDFGPSEGRINTLNVRFDTWILPFLSVSGILGRVWGEQTISFSIVGSDLIESITDIEGQYYGVNLLGIVPLGPVNIAGDYSWTWTTNKRLDKPVLVKVGGIRVIKQIKTKTPHKYFAFWAGAQSQKLTSQTSGNIAFDEALGITEEDKENLDNHWDMVLNDEVVVKQSPITGRDLYWSDLTPFEQQLRQGAYDLVRGAVDSNVFYKFNKQLQYDWNMLLGANFQFNKRWGLKAEYGFLKEKQSLMISLDYRFGI</sequence>
<dbReference type="AlphaFoldDB" id="A0A918V756"/>
<proteinExistence type="predicted"/>
<protein>
    <recommendedName>
        <fullName evidence="4">Porin</fullName>
    </recommendedName>
</protein>
<evidence type="ECO:0008006" key="4">
    <source>
        <dbReference type="Google" id="ProtNLM"/>
    </source>
</evidence>
<feature type="signal peptide" evidence="1">
    <location>
        <begin position="1"/>
        <end position="23"/>
    </location>
</feature>
<dbReference type="Proteomes" id="UP000636004">
    <property type="component" value="Unassembled WGS sequence"/>
</dbReference>
<comment type="caution">
    <text evidence="2">The sequence shown here is derived from an EMBL/GenBank/DDBJ whole genome shotgun (WGS) entry which is preliminary data.</text>
</comment>
<gene>
    <name evidence="2" type="ORF">GCM10007028_11470</name>
</gene>
<dbReference type="EMBL" id="BMWZ01000002">
    <property type="protein sequence ID" value="GGZ75650.1"/>
    <property type="molecule type" value="Genomic_DNA"/>
</dbReference>
<evidence type="ECO:0000313" key="2">
    <source>
        <dbReference type="EMBL" id="GGZ75650.1"/>
    </source>
</evidence>
<evidence type="ECO:0000256" key="1">
    <source>
        <dbReference type="SAM" id="SignalP"/>
    </source>
</evidence>
<reference evidence="2" key="2">
    <citation type="submission" date="2020-09" db="EMBL/GenBank/DDBJ databases">
        <authorList>
            <person name="Sun Q."/>
            <person name="Kim S."/>
        </authorList>
    </citation>
    <scope>NUCLEOTIDE SEQUENCE</scope>
    <source>
        <strain evidence="2">KCTC 12710</strain>
    </source>
</reference>
<dbReference type="RefSeq" id="WP_189359817.1">
    <property type="nucleotide sequence ID" value="NZ_BMWZ01000002.1"/>
</dbReference>
<accession>A0A918V756</accession>
<keyword evidence="1" id="KW-0732">Signal</keyword>
<reference evidence="2" key="1">
    <citation type="journal article" date="2014" name="Int. J. Syst. Evol. Microbiol.">
        <title>Complete genome sequence of Corynebacterium casei LMG S-19264T (=DSM 44701T), isolated from a smear-ripened cheese.</title>
        <authorList>
            <consortium name="US DOE Joint Genome Institute (JGI-PGF)"/>
            <person name="Walter F."/>
            <person name="Albersmeier A."/>
            <person name="Kalinowski J."/>
            <person name="Ruckert C."/>
        </authorList>
    </citation>
    <scope>NUCLEOTIDE SEQUENCE</scope>
    <source>
        <strain evidence="2">KCTC 12710</strain>
    </source>
</reference>
<feature type="chain" id="PRO_5036850475" description="Porin" evidence="1">
    <location>
        <begin position="24"/>
        <end position="351"/>
    </location>
</feature>
<evidence type="ECO:0000313" key="3">
    <source>
        <dbReference type="Proteomes" id="UP000636004"/>
    </source>
</evidence>
<keyword evidence="3" id="KW-1185">Reference proteome</keyword>
<name>A0A918V756_9FLAO</name>
<organism evidence="2 3">
    <name type="scientific">Algibacter mikhailovii</name>
    <dbReference type="NCBI Taxonomy" id="425498"/>
    <lineage>
        <taxon>Bacteria</taxon>
        <taxon>Pseudomonadati</taxon>
        <taxon>Bacteroidota</taxon>
        <taxon>Flavobacteriia</taxon>
        <taxon>Flavobacteriales</taxon>
        <taxon>Flavobacteriaceae</taxon>
        <taxon>Algibacter</taxon>
    </lineage>
</organism>